<dbReference type="Pfam" id="PF05497">
    <property type="entry name" value="Destabilase"/>
    <property type="match status" value="1"/>
</dbReference>
<dbReference type="EMBL" id="GEBQ01008460">
    <property type="protein sequence ID" value="JAT31517.1"/>
    <property type="molecule type" value="Transcribed_RNA"/>
</dbReference>
<dbReference type="CDD" id="cd16890">
    <property type="entry name" value="lyz_i"/>
    <property type="match status" value="1"/>
</dbReference>
<dbReference type="GO" id="GO:0031640">
    <property type="term" value="P:killing of cells of another organism"/>
    <property type="evidence" value="ECO:0007669"/>
    <property type="project" value="UniProtKB-KW"/>
</dbReference>
<dbReference type="EC" id="3.2.1.17" evidence="2"/>
<keyword evidence="7" id="KW-0326">Glycosidase</keyword>
<dbReference type="PANTHER" id="PTHR11195:SF13">
    <property type="entry name" value="INVERTEBRATE-TYPE LYSOZYME 2-RELATED"/>
    <property type="match status" value="1"/>
</dbReference>
<dbReference type="InterPro" id="IPR018247">
    <property type="entry name" value="EF_Hand_1_Ca_BS"/>
</dbReference>
<dbReference type="PROSITE" id="PS00018">
    <property type="entry name" value="EF_HAND_1"/>
    <property type="match status" value="1"/>
</dbReference>
<proteinExistence type="predicted"/>
<dbReference type="Gene3D" id="1.10.530.10">
    <property type="match status" value="1"/>
</dbReference>
<protein>
    <recommendedName>
        <fullName evidence="2">lysozyme</fullName>
        <ecNumber evidence="2">3.2.1.17</ecNumber>
    </recommendedName>
</protein>
<keyword evidence="3" id="KW-0929">Antimicrobial</keyword>
<keyword evidence="5" id="KW-0378">Hydrolase</keyword>
<feature type="chain" id="PRO_5008587942" description="lysozyme" evidence="9">
    <location>
        <begin position="22"/>
        <end position="172"/>
    </location>
</feature>
<evidence type="ECO:0000256" key="1">
    <source>
        <dbReference type="ARBA" id="ARBA00000632"/>
    </source>
</evidence>
<dbReference type="PANTHER" id="PTHR11195">
    <property type="entry name" value="DESTABILASE-RELATED"/>
    <property type="match status" value="1"/>
</dbReference>
<feature type="disulfide bond" evidence="8">
    <location>
        <begin position="31"/>
        <end position="120"/>
    </location>
</feature>
<sequence>MATSISAIVPFSWFLFAMVSAQGIVDIPSSCIQCLCEAVSGPLSCVPGHFGSCQDGVCGLYSITRPYWEHAGELTVGLNDQNSKNAFENCALDPTCSVATIRSYMVRFQQDCNNDGKVDCHDFTAIHFHGGYSCNRSLSESVTTGLNKCLGASPGQSNITPTPIPVDFKLGG</sequence>
<dbReference type="PROSITE" id="PS51909">
    <property type="entry name" value="LYSOZYME_I"/>
    <property type="match status" value="1"/>
</dbReference>
<evidence type="ECO:0000256" key="8">
    <source>
        <dbReference type="PIRSR" id="PIRSR608597-3"/>
    </source>
</evidence>
<evidence type="ECO:0000256" key="2">
    <source>
        <dbReference type="ARBA" id="ARBA00012732"/>
    </source>
</evidence>
<evidence type="ECO:0000256" key="6">
    <source>
        <dbReference type="ARBA" id="ARBA00023157"/>
    </source>
</evidence>
<dbReference type="AlphaFoldDB" id="A0A1B6M6F3"/>
<evidence type="ECO:0000256" key="9">
    <source>
        <dbReference type="SAM" id="SignalP"/>
    </source>
</evidence>
<accession>A0A1B6M6F3</accession>
<dbReference type="GO" id="GO:0003796">
    <property type="term" value="F:lysozyme activity"/>
    <property type="evidence" value="ECO:0007669"/>
    <property type="project" value="UniProtKB-EC"/>
</dbReference>
<reference evidence="10" key="1">
    <citation type="submission" date="2015-11" db="EMBL/GenBank/DDBJ databases">
        <title>De novo transcriptome assembly of four potential Pierce s Disease insect vectors from Arizona vineyards.</title>
        <authorList>
            <person name="Tassone E.E."/>
        </authorList>
    </citation>
    <scope>NUCLEOTIDE SEQUENCE</scope>
</reference>
<evidence type="ECO:0000313" key="10">
    <source>
        <dbReference type="EMBL" id="JAT31517.1"/>
    </source>
</evidence>
<keyword evidence="9" id="KW-0732">Signal</keyword>
<organism evidence="10">
    <name type="scientific">Graphocephala atropunctata</name>
    <dbReference type="NCBI Taxonomy" id="36148"/>
    <lineage>
        <taxon>Eukaryota</taxon>
        <taxon>Metazoa</taxon>
        <taxon>Ecdysozoa</taxon>
        <taxon>Arthropoda</taxon>
        <taxon>Hexapoda</taxon>
        <taxon>Insecta</taxon>
        <taxon>Pterygota</taxon>
        <taxon>Neoptera</taxon>
        <taxon>Paraneoptera</taxon>
        <taxon>Hemiptera</taxon>
        <taxon>Auchenorrhyncha</taxon>
        <taxon>Membracoidea</taxon>
        <taxon>Cicadellidae</taxon>
        <taxon>Cicadellinae</taxon>
        <taxon>Cicadellini</taxon>
        <taxon>Graphocephala</taxon>
    </lineage>
</organism>
<feature type="disulfide bond" evidence="8">
    <location>
        <begin position="90"/>
        <end position="96"/>
    </location>
</feature>
<keyword evidence="6 8" id="KW-1015">Disulfide bond</keyword>
<comment type="catalytic activity">
    <reaction evidence="1">
        <text>Hydrolysis of (1-&gt;4)-beta-linkages between N-acetylmuramic acid and N-acetyl-D-glucosamine residues in a peptidoglycan and between N-acetyl-D-glucosamine residues in chitodextrins.</text>
        <dbReference type="EC" id="3.2.1.17"/>
    </reaction>
</comment>
<keyword evidence="4" id="KW-0081">Bacteriolytic enzyme</keyword>
<dbReference type="GO" id="GO:0042742">
    <property type="term" value="P:defense response to bacterium"/>
    <property type="evidence" value="ECO:0007669"/>
    <property type="project" value="UniProtKB-KW"/>
</dbReference>
<gene>
    <name evidence="10" type="ORF">g.9143</name>
</gene>
<dbReference type="InterPro" id="IPR008597">
    <property type="entry name" value="Invert_lysozyme"/>
</dbReference>
<feature type="signal peptide" evidence="9">
    <location>
        <begin position="1"/>
        <end position="21"/>
    </location>
</feature>
<name>A0A1B6M6F3_9HEMI</name>
<evidence type="ECO:0000256" key="4">
    <source>
        <dbReference type="ARBA" id="ARBA00022638"/>
    </source>
</evidence>
<evidence type="ECO:0000256" key="3">
    <source>
        <dbReference type="ARBA" id="ARBA00022529"/>
    </source>
</evidence>
<evidence type="ECO:0000256" key="5">
    <source>
        <dbReference type="ARBA" id="ARBA00022801"/>
    </source>
</evidence>
<evidence type="ECO:0000256" key="7">
    <source>
        <dbReference type="ARBA" id="ARBA00023295"/>
    </source>
</evidence>